<dbReference type="Gene3D" id="3.80.10.10">
    <property type="entry name" value="Ribonuclease Inhibitor"/>
    <property type="match status" value="6"/>
</dbReference>
<feature type="domain" description="Leucine-rich repeat-containing N-terminal plant-type" evidence="13">
    <location>
        <begin position="30"/>
        <end position="78"/>
    </location>
</feature>
<comment type="caution">
    <text evidence="14">The sequence shown here is derived from an EMBL/GenBank/DDBJ whole genome shotgun (WGS) entry which is preliminary data.</text>
</comment>
<dbReference type="PROSITE" id="PS51450">
    <property type="entry name" value="LRR"/>
    <property type="match status" value="1"/>
</dbReference>
<keyword evidence="3" id="KW-1003">Cell membrane</keyword>
<dbReference type="SMART" id="SM00369">
    <property type="entry name" value="LRR_TYP"/>
    <property type="match status" value="5"/>
</dbReference>
<gene>
    <name evidence="14" type="ORF">NCGR_LOCUS48653</name>
</gene>
<comment type="similarity">
    <text evidence="2">Belongs to the RLP family.</text>
</comment>
<keyword evidence="10" id="KW-0675">Receptor</keyword>
<evidence type="ECO:0000256" key="2">
    <source>
        <dbReference type="ARBA" id="ARBA00009592"/>
    </source>
</evidence>
<keyword evidence="15" id="KW-1185">Reference proteome</keyword>
<evidence type="ECO:0000256" key="7">
    <source>
        <dbReference type="ARBA" id="ARBA00022737"/>
    </source>
</evidence>
<evidence type="ECO:0000256" key="4">
    <source>
        <dbReference type="ARBA" id="ARBA00022614"/>
    </source>
</evidence>
<proteinExistence type="inferred from homology"/>
<evidence type="ECO:0000259" key="13">
    <source>
        <dbReference type="Pfam" id="PF08263"/>
    </source>
</evidence>
<keyword evidence="7" id="KW-0677">Repeat</keyword>
<dbReference type="PANTHER" id="PTHR48061:SF14">
    <property type="entry name" value="LEUCINE-RICH REPEAT-CONTAINING N-TERMINAL PLANT-TYPE DOMAIN-CONTAINING PROTEIN"/>
    <property type="match status" value="1"/>
</dbReference>
<dbReference type="EMBL" id="CAJGYO010000013">
    <property type="protein sequence ID" value="CAD6265348.1"/>
    <property type="molecule type" value="Genomic_DNA"/>
</dbReference>
<dbReference type="InterPro" id="IPR001611">
    <property type="entry name" value="Leu-rich_rpt"/>
</dbReference>
<evidence type="ECO:0000256" key="8">
    <source>
        <dbReference type="ARBA" id="ARBA00022989"/>
    </source>
</evidence>
<sequence>MFRCHPLPSYLLLVTIILATSGCGASLCRQDQSAALLRLKASFHFGNSSALYCGWFTSTLPSWKADTNCCTWEGVTCDGTLGYVTALDLSELCISGNLRSPDIFKLTSLRFLSLAYNNFDATPWPRPGFEQLPDLKYLDLSYSGLSGALPIENGQLSNLVTLNLSGLHLKDLNLETLIDSLGSLQTLYLDEAYISVNPTDLVPASSGNKTSSLKELNMWRCTITGGHFDTFLTNLLFRSKLANLVMLGLSDFDLKNLSLYSLIGSLDKLQNLYLDWHFALSIDLAPLLNTTSGLKELRMWRCTITSGQFDTFLFDSKLANLVMLGLSDFDFKNLSLYSLIGSLGKLQNLYLENVNISASPTNLPLASSTNTTSGLKELRMWGCTITSGHFDTVLTKHPFLSNLIMLDLSVLNLKNLSFYDLINNLNSLQKLYLCAVNISVSPIMSVHSSSTNTTPGLQELQMTDCGLTGTFPSWIFHIKSLTMLDVSQNENLCGELPEFAEGSSLQELRLSGTKLSGKIPESTGNLQSLTMLDLSDCQFNGTIPQFAQWPMIESIDLSGNNLIGSLPSDGYHALRNLTRVDLSNNSISGVIPASLFSHPSLVSLDISQNNFTGNFLLYPNISSNLASIDLSNNKLQGPIPKLLSELVGTYYLDLSSNNFTGTVDLSFIKNCKELDYLSLSYNKLFVVEEDSNHSYLEYPFIWELGLASCNLSSVPKFLMHQRGIYDLDLSNNNIGGHVPDWIWGIGDFSFSLNLSHNLFTSVDTNLSSASVYWFDLDLHSNKIEGPLPLPPMGTYRLDFSNNRFNSSIMPEFWSRLRSADSLSLANNSLIGEVPHLICNATNMEVLDLSFNRFSGLIPPCLLKDNDRLEILNLRSNNFHGSLPQDISDQCALQVIDLNSNKLEGNLPVPLINCHMLQVLDLGNNLIVDTYPEWLGVLPLLKVLVLKSNRFHGPIDYADGMNKQMHSFFPELQVMDLSSNSFNGSITARFLEQFKAMMTVSSGALSMYVGIIKSAAASPNYYRESITVTIKGQETTLVQILSVFMSLDLSNNDFQGIIPNEIGDLKFLKGLNLSRNSFTGRIPPRIANMLQLESLDLSSNQLSGEIPPAMALMSFLEVLNLSYNHLSGMIPQSSQFSTFPEASFLGNDGLCGKPLPRMCDTNHTPSSAAATSGSSKELNWEFLSVEAGVVSGLVIVFTTTLLWGSGRRWLYWQVDKFLLDVLRPWIRGLLEVKFVTCKHA</sequence>
<evidence type="ECO:0000256" key="9">
    <source>
        <dbReference type="ARBA" id="ARBA00023136"/>
    </source>
</evidence>
<feature type="chain" id="PRO_5032744254" description="Leucine-rich repeat-containing N-terminal plant-type domain-containing protein" evidence="12">
    <location>
        <begin position="25"/>
        <end position="1239"/>
    </location>
</feature>
<dbReference type="AlphaFoldDB" id="A0A811R5N0"/>
<dbReference type="Pfam" id="PF00560">
    <property type="entry name" value="LRR_1"/>
    <property type="match status" value="10"/>
</dbReference>
<evidence type="ECO:0000256" key="12">
    <source>
        <dbReference type="SAM" id="SignalP"/>
    </source>
</evidence>
<keyword evidence="5" id="KW-0812">Transmembrane</keyword>
<keyword evidence="8" id="KW-1133">Transmembrane helix</keyword>
<evidence type="ECO:0000256" key="10">
    <source>
        <dbReference type="ARBA" id="ARBA00023170"/>
    </source>
</evidence>
<dbReference type="FunFam" id="3.80.10.10:FF:000213">
    <property type="entry name" value="Tyrosine-sulfated glycopeptide receptor 1"/>
    <property type="match status" value="1"/>
</dbReference>
<keyword evidence="11" id="KW-0325">Glycoprotein</keyword>
<evidence type="ECO:0000313" key="14">
    <source>
        <dbReference type="EMBL" id="CAD6265348.1"/>
    </source>
</evidence>
<dbReference type="InterPro" id="IPR013210">
    <property type="entry name" value="LRR_N_plant-typ"/>
</dbReference>
<dbReference type="PANTHER" id="PTHR48061">
    <property type="entry name" value="LEUCINE-RICH REPEAT RECEPTOR PROTEIN KINASE EMS1-LIKE-RELATED"/>
    <property type="match status" value="1"/>
</dbReference>
<dbReference type="GO" id="GO:0005886">
    <property type="term" value="C:plasma membrane"/>
    <property type="evidence" value="ECO:0007669"/>
    <property type="project" value="UniProtKB-SubCell"/>
</dbReference>
<dbReference type="Pfam" id="PF13855">
    <property type="entry name" value="LRR_8"/>
    <property type="match status" value="1"/>
</dbReference>
<evidence type="ECO:0000256" key="3">
    <source>
        <dbReference type="ARBA" id="ARBA00022475"/>
    </source>
</evidence>
<evidence type="ECO:0000256" key="1">
    <source>
        <dbReference type="ARBA" id="ARBA00004251"/>
    </source>
</evidence>
<dbReference type="OrthoDB" id="676979at2759"/>
<dbReference type="InterPro" id="IPR046956">
    <property type="entry name" value="RLP23-like"/>
</dbReference>
<accession>A0A811R5N0</accession>
<name>A0A811R5N0_9POAL</name>
<keyword evidence="9" id="KW-0472">Membrane</keyword>
<evidence type="ECO:0000256" key="11">
    <source>
        <dbReference type="ARBA" id="ARBA00023180"/>
    </source>
</evidence>
<protein>
    <recommendedName>
        <fullName evidence="13">Leucine-rich repeat-containing N-terminal plant-type domain-containing protein</fullName>
    </recommendedName>
</protein>
<dbReference type="SUPFAM" id="SSF52058">
    <property type="entry name" value="L domain-like"/>
    <property type="match status" value="3"/>
</dbReference>
<dbReference type="Pfam" id="PF08263">
    <property type="entry name" value="LRRNT_2"/>
    <property type="match status" value="1"/>
</dbReference>
<reference evidence="14" key="1">
    <citation type="submission" date="2020-10" db="EMBL/GenBank/DDBJ databases">
        <authorList>
            <person name="Han B."/>
            <person name="Lu T."/>
            <person name="Zhao Q."/>
            <person name="Huang X."/>
            <person name="Zhao Y."/>
        </authorList>
    </citation>
    <scope>NUCLEOTIDE SEQUENCE</scope>
</reference>
<dbReference type="PRINTS" id="PR00019">
    <property type="entry name" value="LEURICHRPT"/>
</dbReference>
<comment type="subcellular location">
    <subcellularLocation>
        <location evidence="1">Cell membrane</location>
        <topology evidence="1">Single-pass type I membrane protein</topology>
    </subcellularLocation>
</comment>
<evidence type="ECO:0000256" key="6">
    <source>
        <dbReference type="ARBA" id="ARBA00022729"/>
    </source>
</evidence>
<evidence type="ECO:0000256" key="5">
    <source>
        <dbReference type="ARBA" id="ARBA00022692"/>
    </source>
</evidence>
<dbReference type="Proteomes" id="UP000604825">
    <property type="component" value="Unassembled WGS sequence"/>
</dbReference>
<dbReference type="FunFam" id="3.80.10.10:FF:000041">
    <property type="entry name" value="LRR receptor-like serine/threonine-protein kinase ERECTA"/>
    <property type="match status" value="1"/>
</dbReference>
<organism evidence="14 15">
    <name type="scientific">Miscanthus lutarioriparius</name>
    <dbReference type="NCBI Taxonomy" id="422564"/>
    <lineage>
        <taxon>Eukaryota</taxon>
        <taxon>Viridiplantae</taxon>
        <taxon>Streptophyta</taxon>
        <taxon>Embryophyta</taxon>
        <taxon>Tracheophyta</taxon>
        <taxon>Spermatophyta</taxon>
        <taxon>Magnoliopsida</taxon>
        <taxon>Liliopsida</taxon>
        <taxon>Poales</taxon>
        <taxon>Poaceae</taxon>
        <taxon>PACMAD clade</taxon>
        <taxon>Panicoideae</taxon>
        <taxon>Andropogonodae</taxon>
        <taxon>Andropogoneae</taxon>
        <taxon>Saccharinae</taxon>
        <taxon>Miscanthus</taxon>
    </lineage>
</organism>
<dbReference type="InterPro" id="IPR003591">
    <property type="entry name" value="Leu-rich_rpt_typical-subtyp"/>
</dbReference>
<keyword evidence="4" id="KW-0433">Leucine-rich repeat</keyword>
<evidence type="ECO:0000313" key="15">
    <source>
        <dbReference type="Proteomes" id="UP000604825"/>
    </source>
</evidence>
<dbReference type="InterPro" id="IPR032675">
    <property type="entry name" value="LRR_dom_sf"/>
</dbReference>
<feature type="signal peptide" evidence="12">
    <location>
        <begin position="1"/>
        <end position="24"/>
    </location>
</feature>
<keyword evidence="6 12" id="KW-0732">Signal</keyword>
<dbReference type="PROSITE" id="PS51257">
    <property type="entry name" value="PROKAR_LIPOPROTEIN"/>
    <property type="match status" value="1"/>
</dbReference>